<dbReference type="EMBL" id="JAGIOF010000001">
    <property type="protein sequence ID" value="MBP2388142.1"/>
    <property type="molecule type" value="Genomic_DNA"/>
</dbReference>
<dbReference type="RefSeq" id="WP_245356417.1">
    <property type="nucleotide sequence ID" value="NZ_BAAAJY010000022.1"/>
</dbReference>
<evidence type="ECO:0000259" key="4">
    <source>
        <dbReference type="SMART" id="SM00822"/>
    </source>
</evidence>
<sequence>MNASSPQHTAPHPMPRTILVTGAGSGIGQAVTRRMLAAGWNVVLAGRREQPLLDTAAQHPQALVVSADITDPEAVEQLFAAAIERFGRIDVLFNNAGIFGPAANIGELSPAQWQEVCAVNLSGAMYCAGSAFRHMQRSGGGRIINNGSISAQVPRPSTVAYAVTKHAVTGLTKSIELDGRAHGITCSQIDIGNAASEMMQDVGANSGALQADGSRKPEPTFDLEQAAATIEFIAASPANVAVNHVTITAAGMPFIGRG</sequence>
<dbReference type="CDD" id="cd05233">
    <property type="entry name" value="SDR_c"/>
    <property type="match status" value="1"/>
</dbReference>
<gene>
    <name evidence="5" type="ORF">JOF47_003653</name>
</gene>
<organism evidence="5 6">
    <name type="scientific">Paeniglutamicibacter kerguelensis</name>
    <dbReference type="NCBI Taxonomy" id="254788"/>
    <lineage>
        <taxon>Bacteria</taxon>
        <taxon>Bacillati</taxon>
        <taxon>Actinomycetota</taxon>
        <taxon>Actinomycetes</taxon>
        <taxon>Micrococcales</taxon>
        <taxon>Micrococcaceae</taxon>
        <taxon>Paeniglutamicibacter</taxon>
    </lineage>
</organism>
<keyword evidence="2" id="KW-0560">Oxidoreductase</keyword>
<dbReference type="Pfam" id="PF00106">
    <property type="entry name" value="adh_short"/>
    <property type="match status" value="1"/>
</dbReference>
<dbReference type="Proteomes" id="UP001296993">
    <property type="component" value="Unassembled WGS sequence"/>
</dbReference>
<evidence type="ECO:0000313" key="6">
    <source>
        <dbReference type="Proteomes" id="UP001296993"/>
    </source>
</evidence>
<name>A0ABS4XI63_9MICC</name>
<dbReference type="SMART" id="SM00822">
    <property type="entry name" value="PKS_KR"/>
    <property type="match status" value="1"/>
</dbReference>
<dbReference type="Gene3D" id="3.40.50.720">
    <property type="entry name" value="NAD(P)-binding Rossmann-like Domain"/>
    <property type="match status" value="1"/>
</dbReference>
<evidence type="ECO:0000313" key="5">
    <source>
        <dbReference type="EMBL" id="MBP2388142.1"/>
    </source>
</evidence>
<protein>
    <submittedName>
        <fullName evidence="5">NAD(P)-dependent dehydrogenase (Short-subunit alcohol dehydrogenase family)</fullName>
    </submittedName>
</protein>
<feature type="domain" description="Ketoreductase" evidence="4">
    <location>
        <begin position="16"/>
        <end position="150"/>
    </location>
</feature>
<evidence type="ECO:0000256" key="1">
    <source>
        <dbReference type="ARBA" id="ARBA00006484"/>
    </source>
</evidence>
<dbReference type="PANTHER" id="PTHR43669:SF12">
    <property type="entry name" value="BLR5618 PROTEIN"/>
    <property type="match status" value="1"/>
</dbReference>
<dbReference type="InterPro" id="IPR002347">
    <property type="entry name" value="SDR_fam"/>
</dbReference>
<dbReference type="PRINTS" id="PR00081">
    <property type="entry name" value="GDHRDH"/>
</dbReference>
<comment type="caution">
    <text evidence="5">The sequence shown here is derived from an EMBL/GenBank/DDBJ whole genome shotgun (WGS) entry which is preliminary data.</text>
</comment>
<evidence type="ECO:0000256" key="3">
    <source>
        <dbReference type="RuleBase" id="RU000363"/>
    </source>
</evidence>
<keyword evidence="6" id="KW-1185">Reference proteome</keyword>
<evidence type="ECO:0000256" key="2">
    <source>
        <dbReference type="ARBA" id="ARBA00023002"/>
    </source>
</evidence>
<comment type="similarity">
    <text evidence="1 3">Belongs to the short-chain dehydrogenases/reductases (SDR) family.</text>
</comment>
<reference evidence="5 6" key="1">
    <citation type="submission" date="2021-03" db="EMBL/GenBank/DDBJ databases">
        <title>Sequencing the genomes of 1000 actinobacteria strains.</title>
        <authorList>
            <person name="Klenk H.-P."/>
        </authorList>
    </citation>
    <scope>NUCLEOTIDE SEQUENCE [LARGE SCALE GENOMIC DNA]</scope>
    <source>
        <strain evidence="5 6">DSM 15797</strain>
    </source>
</reference>
<dbReference type="PRINTS" id="PR00080">
    <property type="entry name" value="SDRFAMILY"/>
</dbReference>
<dbReference type="InterPro" id="IPR036291">
    <property type="entry name" value="NAD(P)-bd_dom_sf"/>
</dbReference>
<dbReference type="SUPFAM" id="SSF51735">
    <property type="entry name" value="NAD(P)-binding Rossmann-fold domains"/>
    <property type="match status" value="1"/>
</dbReference>
<accession>A0ABS4XI63</accession>
<dbReference type="PANTHER" id="PTHR43669">
    <property type="entry name" value="5-KETO-D-GLUCONATE 5-REDUCTASE"/>
    <property type="match status" value="1"/>
</dbReference>
<proteinExistence type="inferred from homology"/>
<dbReference type="InterPro" id="IPR057326">
    <property type="entry name" value="KR_dom"/>
</dbReference>